<dbReference type="VEuPathDB" id="MicrosporidiaDB:EDEG_03423"/>
<sequence>MISAFLIIINVICNPEDDLFNEINQHRDDIHDLKPLFRNSDLDWAARFQASYIKKTSHLTSLNSDANMRTPQDRIRSTKYGYTFYSAEQTILTKENDVKSALKAIISNKNENNIVNSAICNTFYVDIGIGSSKDSNGNRYWVILLTRNF</sequence>
<feature type="domain" description="SCP" evidence="1">
    <location>
        <begin position="21"/>
        <end position="143"/>
    </location>
</feature>
<evidence type="ECO:0000259" key="1">
    <source>
        <dbReference type="Pfam" id="PF00188"/>
    </source>
</evidence>
<dbReference type="Pfam" id="PF00188">
    <property type="entry name" value="CAP"/>
    <property type="match status" value="1"/>
</dbReference>
<dbReference type="InParanoid" id="J9DHP6"/>
<accession>J9DHP6</accession>
<organism evidence="2 3">
    <name type="scientific">Edhazardia aedis (strain USNM 41457)</name>
    <name type="common">Microsporidian parasite</name>
    <dbReference type="NCBI Taxonomy" id="1003232"/>
    <lineage>
        <taxon>Eukaryota</taxon>
        <taxon>Fungi</taxon>
        <taxon>Fungi incertae sedis</taxon>
        <taxon>Microsporidia</taxon>
        <taxon>Edhazardia</taxon>
    </lineage>
</organism>
<proteinExistence type="predicted"/>
<protein>
    <recommendedName>
        <fullName evidence="1">SCP domain-containing protein</fullName>
    </recommendedName>
</protein>
<dbReference type="InterPro" id="IPR014044">
    <property type="entry name" value="CAP_dom"/>
</dbReference>
<comment type="caution">
    <text evidence="2">The sequence shown here is derived from an EMBL/GenBank/DDBJ whole genome shotgun (WGS) entry which is preliminary data.</text>
</comment>
<reference evidence="3" key="2">
    <citation type="submission" date="2015-07" db="EMBL/GenBank/DDBJ databases">
        <title>Contrasting host-pathogen interactions and genome evolution in two generalist and specialist microsporidian pathogens of mosquitoes.</title>
        <authorList>
            <consortium name="The Broad Institute Genomics Platform"/>
            <consortium name="The Broad Institute Genome Sequencing Center for Infectious Disease"/>
            <person name="Cuomo C.A."/>
            <person name="Sanscrainte N.D."/>
            <person name="Goldberg J.M."/>
            <person name="Heiman D."/>
            <person name="Young S."/>
            <person name="Zeng Q."/>
            <person name="Becnel J.J."/>
            <person name="Birren B.W."/>
        </authorList>
    </citation>
    <scope>NUCLEOTIDE SEQUENCE [LARGE SCALE GENOMIC DNA]</scope>
    <source>
        <strain evidence="3">USNM 41457</strain>
    </source>
</reference>
<dbReference type="Gene3D" id="3.40.33.10">
    <property type="entry name" value="CAP"/>
    <property type="match status" value="1"/>
</dbReference>
<evidence type="ECO:0000313" key="2">
    <source>
        <dbReference type="EMBL" id="EJW02135.1"/>
    </source>
</evidence>
<evidence type="ECO:0000313" key="3">
    <source>
        <dbReference type="Proteomes" id="UP000003163"/>
    </source>
</evidence>
<reference evidence="2 3" key="1">
    <citation type="submission" date="2011-08" db="EMBL/GenBank/DDBJ databases">
        <authorList>
            <person name="Liu Z.J."/>
            <person name="Shi F.L."/>
            <person name="Lu J.Q."/>
            <person name="Li M."/>
            <person name="Wang Z.L."/>
        </authorList>
    </citation>
    <scope>NUCLEOTIDE SEQUENCE [LARGE SCALE GENOMIC DNA]</scope>
    <source>
        <strain evidence="2 3">USNM 41457</strain>
    </source>
</reference>
<dbReference type="InterPro" id="IPR035940">
    <property type="entry name" value="CAP_sf"/>
</dbReference>
<name>J9DHP6_EDHAE</name>
<dbReference type="AlphaFoldDB" id="J9DHP6"/>
<dbReference type="EMBL" id="AFBI03000088">
    <property type="protein sequence ID" value="EJW02135.1"/>
    <property type="molecule type" value="Genomic_DNA"/>
</dbReference>
<dbReference type="Proteomes" id="UP000003163">
    <property type="component" value="Unassembled WGS sequence"/>
</dbReference>
<keyword evidence="3" id="KW-1185">Reference proteome</keyword>
<dbReference type="HOGENOM" id="CLU_1749608_0_0_1"/>
<gene>
    <name evidence="2" type="ORF">EDEG_03423</name>
</gene>